<dbReference type="EMBL" id="CM001883">
    <property type="protein sequence ID" value="EOY08833.1"/>
    <property type="molecule type" value="Genomic_DNA"/>
</dbReference>
<organism evidence="1 2">
    <name type="scientific">Theobroma cacao</name>
    <name type="common">Cacao</name>
    <name type="synonym">Cocoa</name>
    <dbReference type="NCBI Taxonomy" id="3641"/>
    <lineage>
        <taxon>Eukaryota</taxon>
        <taxon>Viridiplantae</taxon>
        <taxon>Streptophyta</taxon>
        <taxon>Embryophyta</taxon>
        <taxon>Tracheophyta</taxon>
        <taxon>Spermatophyta</taxon>
        <taxon>Magnoliopsida</taxon>
        <taxon>eudicotyledons</taxon>
        <taxon>Gunneridae</taxon>
        <taxon>Pentapetalae</taxon>
        <taxon>rosids</taxon>
        <taxon>malvids</taxon>
        <taxon>Malvales</taxon>
        <taxon>Malvaceae</taxon>
        <taxon>Byttnerioideae</taxon>
        <taxon>Theobroma</taxon>
    </lineage>
</organism>
<sequence length="92" mass="10345">MTRYDARRQLYGQSGIILQEFEAQSRESGNDQKGELPKQPFEVQHLLDGFKELVSEELPSVLPPIRRVQLAIGSVPAASLPNVPAYRMPLLQ</sequence>
<dbReference type="Gramene" id="EOY08833">
    <property type="protein sequence ID" value="EOY08833"/>
    <property type="gene ID" value="TCM_024071"/>
</dbReference>
<dbReference type="AlphaFoldDB" id="A0A061EW07"/>
<proteinExistence type="predicted"/>
<protein>
    <submittedName>
        <fullName evidence="1">Uncharacterized protein</fullName>
    </submittedName>
</protein>
<name>A0A061EW07_THECC</name>
<evidence type="ECO:0000313" key="1">
    <source>
        <dbReference type="EMBL" id="EOY08833.1"/>
    </source>
</evidence>
<dbReference type="HOGENOM" id="CLU_2417633_0_0_1"/>
<dbReference type="InParanoid" id="A0A061EW07"/>
<reference evidence="1 2" key="1">
    <citation type="journal article" date="2013" name="Genome Biol.">
        <title>The genome sequence of the most widely cultivated cacao type and its use to identify candidate genes regulating pod color.</title>
        <authorList>
            <person name="Motamayor J.C."/>
            <person name="Mockaitis K."/>
            <person name="Schmutz J."/>
            <person name="Haiminen N."/>
            <person name="Iii D.L."/>
            <person name="Cornejo O."/>
            <person name="Findley S.D."/>
            <person name="Zheng P."/>
            <person name="Utro F."/>
            <person name="Royaert S."/>
            <person name="Saski C."/>
            <person name="Jenkins J."/>
            <person name="Podicheti R."/>
            <person name="Zhao M."/>
            <person name="Scheffler B.E."/>
            <person name="Stack J.C."/>
            <person name="Feltus F.A."/>
            <person name="Mustiga G.M."/>
            <person name="Amores F."/>
            <person name="Phillips W."/>
            <person name="Marelli J.P."/>
            <person name="May G.D."/>
            <person name="Shapiro H."/>
            <person name="Ma J."/>
            <person name="Bustamante C.D."/>
            <person name="Schnell R.J."/>
            <person name="Main D."/>
            <person name="Gilbert D."/>
            <person name="Parida L."/>
            <person name="Kuhn D.N."/>
        </authorList>
    </citation>
    <scope>NUCLEOTIDE SEQUENCE [LARGE SCALE GENOMIC DNA]</scope>
    <source>
        <strain evidence="2">cv. Matina 1-6</strain>
    </source>
</reference>
<gene>
    <name evidence="1" type="ORF">TCM_024071</name>
</gene>
<evidence type="ECO:0000313" key="2">
    <source>
        <dbReference type="Proteomes" id="UP000026915"/>
    </source>
</evidence>
<accession>A0A061EW07</accession>
<keyword evidence="2" id="KW-1185">Reference proteome</keyword>
<dbReference type="Proteomes" id="UP000026915">
    <property type="component" value="Chromosome 5"/>
</dbReference>